<feature type="compositionally biased region" description="Low complexity" evidence="1">
    <location>
        <begin position="17"/>
        <end position="33"/>
    </location>
</feature>
<name>A0A1Y1WG89_9FUNG</name>
<gene>
    <name evidence="2" type="ORF">DL89DRAFT_113898</name>
</gene>
<dbReference type="EMBL" id="MCFD01000003">
    <property type="protein sequence ID" value="ORX72507.1"/>
    <property type="molecule type" value="Genomic_DNA"/>
</dbReference>
<dbReference type="AlphaFoldDB" id="A0A1Y1WG89"/>
<organism evidence="2 3">
    <name type="scientific">Linderina pennispora</name>
    <dbReference type="NCBI Taxonomy" id="61395"/>
    <lineage>
        <taxon>Eukaryota</taxon>
        <taxon>Fungi</taxon>
        <taxon>Fungi incertae sedis</taxon>
        <taxon>Zoopagomycota</taxon>
        <taxon>Kickxellomycotina</taxon>
        <taxon>Kickxellomycetes</taxon>
        <taxon>Kickxellales</taxon>
        <taxon>Kickxellaceae</taxon>
        <taxon>Linderina</taxon>
    </lineage>
</organism>
<dbReference type="Proteomes" id="UP000193922">
    <property type="component" value="Unassembled WGS sequence"/>
</dbReference>
<dbReference type="RefSeq" id="XP_040745931.1">
    <property type="nucleotide sequence ID" value="XM_040883144.1"/>
</dbReference>
<reference evidence="2 3" key="1">
    <citation type="submission" date="2016-07" db="EMBL/GenBank/DDBJ databases">
        <title>Pervasive Adenine N6-methylation of Active Genes in Fungi.</title>
        <authorList>
            <consortium name="DOE Joint Genome Institute"/>
            <person name="Mondo S.J."/>
            <person name="Dannebaum R.O."/>
            <person name="Kuo R.C."/>
            <person name="Labutti K."/>
            <person name="Haridas S."/>
            <person name="Kuo A."/>
            <person name="Salamov A."/>
            <person name="Ahrendt S.R."/>
            <person name="Lipzen A."/>
            <person name="Sullivan W."/>
            <person name="Andreopoulos W.B."/>
            <person name="Clum A."/>
            <person name="Lindquist E."/>
            <person name="Daum C."/>
            <person name="Ramamoorthy G.K."/>
            <person name="Gryganskyi A."/>
            <person name="Culley D."/>
            <person name="Magnuson J.K."/>
            <person name="James T.Y."/>
            <person name="O'Malley M.A."/>
            <person name="Stajich J.E."/>
            <person name="Spatafora J.W."/>
            <person name="Visel A."/>
            <person name="Grigoriev I.V."/>
        </authorList>
    </citation>
    <scope>NUCLEOTIDE SEQUENCE [LARGE SCALE GENOMIC DNA]</scope>
    <source>
        <strain evidence="2 3">ATCC 12442</strain>
    </source>
</reference>
<feature type="compositionally biased region" description="Low complexity" evidence="1">
    <location>
        <begin position="51"/>
        <end position="61"/>
    </location>
</feature>
<sequence>MLPAGITIQQMQAFQQQQQQQLLLQQQAAAAAATGVRPPSNPMMSPPPQAAPSTTVTPTQQGSRGVKRKSTASSPVSGPKSKSPPMMSPKAAKIARPGSVVSNARASATACGVQCRSCQPPLVQPRRRQQHRVLLMLFR</sequence>
<feature type="region of interest" description="Disordered" evidence="1">
    <location>
        <begin position="17"/>
        <end position="100"/>
    </location>
</feature>
<keyword evidence="3" id="KW-1185">Reference proteome</keyword>
<feature type="compositionally biased region" description="Pro residues" evidence="1">
    <location>
        <begin position="39"/>
        <end position="50"/>
    </location>
</feature>
<evidence type="ECO:0000256" key="1">
    <source>
        <dbReference type="SAM" id="MobiDB-lite"/>
    </source>
</evidence>
<evidence type="ECO:0000313" key="3">
    <source>
        <dbReference type="Proteomes" id="UP000193922"/>
    </source>
</evidence>
<protein>
    <submittedName>
        <fullName evidence="2">Uncharacterized protein</fullName>
    </submittedName>
</protein>
<evidence type="ECO:0000313" key="2">
    <source>
        <dbReference type="EMBL" id="ORX72507.1"/>
    </source>
</evidence>
<dbReference type="GeneID" id="63799792"/>
<accession>A0A1Y1WG89</accession>
<proteinExistence type="predicted"/>
<comment type="caution">
    <text evidence="2">The sequence shown here is derived from an EMBL/GenBank/DDBJ whole genome shotgun (WGS) entry which is preliminary data.</text>
</comment>
<feature type="compositionally biased region" description="Low complexity" evidence="1">
    <location>
        <begin position="72"/>
        <end position="92"/>
    </location>
</feature>